<feature type="signal peptide" evidence="1">
    <location>
        <begin position="1"/>
        <end position="19"/>
    </location>
</feature>
<dbReference type="EMBL" id="FZNY01000004">
    <property type="protein sequence ID" value="SNR94495.1"/>
    <property type="molecule type" value="Genomic_DNA"/>
</dbReference>
<accession>A0A239AFT0</accession>
<proteinExistence type="predicted"/>
<gene>
    <name evidence="2" type="ORF">SAMN06265376_104407</name>
</gene>
<evidence type="ECO:0008006" key="4">
    <source>
        <dbReference type="Google" id="ProtNLM"/>
    </source>
</evidence>
<feature type="chain" id="PRO_5013303145" description="MetA-pathway of phenol degradation" evidence="1">
    <location>
        <begin position="20"/>
        <end position="307"/>
    </location>
</feature>
<keyword evidence="1" id="KW-0732">Signal</keyword>
<name>A0A239AFT0_9FLAO</name>
<dbReference type="Proteomes" id="UP000198379">
    <property type="component" value="Unassembled WGS sequence"/>
</dbReference>
<dbReference type="AlphaFoldDB" id="A0A239AFT0"/>
<reference evidence="2 3" key="1">
    <citation type="submission" date="2017-06" db="EMBL/GenBank/DDBJ databases">
        <authorList>
            <person name="Kim H.J."/>
            <person name="Triplett B.A."/>
        </authorList>
    </citation>
    <scope>NUCLEOTIDE SEQUENCE [LARGE SCALE GENOMIC DNA]</scope>
    <source>
        <strain evidence="2 3">DSM 25597</strain>
    </source>
</reference>
<sequence length="307" mass="33959">MKKIYTLALATLFTIGAFAQDNSDDDQDQGGSVIQNLTPSKLIGKGQVDVKWFNNLFTQTRVADANGDVSTAPRGNFFTSTLDFFYGVSENRRVSIGAILEFRSNTIGGRGAFDVFSFDGERGSARSGLTSIAPSIKYVPFASLSNFSIQSSIVIPLIDSEFENGVFLDEDAFVLQNRFFYDLPLGTSKEWQLFFDVNTEYNFGDDLVFTDDGRSEGSFASNSLRLTPGAFLSYFPTSKFTAQVFAQHFQLISFDDDGFEQDLTAVGAGAKYQLTESLNLEVLWSYFARGNDTGLGESYNFGLRYVL</sequence>
<evidence type="ECO:0000256" key="1">
    <source>
        <dbReference type="SAM" id="SignalP"/>
    </source>
</evidence>
<dbReference type="OrthoDB" id="635777at2"/>
<evidence type="ECO:0000313" key="3">
    <source>
        <dbReference type="Proteomes" id="UP000198379"/>
    </source>
</evidence>
<organism evidence="2 3">
    <name type="scientific">Dokdonia pacifica</name>
    <dbReference type="NCBI Taxonomy" id="1627892"/>
    <lineage>
        <taxon>Bacteria</taxon>
        <taxon>Pseudomonadati</taxon>
        <taxon>Bacteroidota</taxon>
        <taxon>Flavobacteriia</taxon>
        <taxon>Flavobacteriales</taxon>
        <taxon>Flavobacteriaceae</taxon>
        <taxon>Dokdonia</taxon>
    </lineage>
</organism>
<protein>
    <recommendedName>
        <fullName evidence="4">MetA-pathway of phenol degradation</fullName>
    </recommendedName>
</protein>
<dbReference type="RefSeq" id="WP_089372256.1">
    <property type="nucleotide sequence ID" value="NZ_BMEP01000008.1"/>
</dbReference>
<evidence type="ECO:0000313" key="2">
    <source>
        <dbReference type="EMBL" id="SNR94495.1"/>
    </source>
</evidence>
<keyword evidence="3" id="KW-1185">Reference proteome</keyword>